<keyword evidence="2" id="KW-1185">Reference proteome</keyword>
<dbReference type="PANTHER" id="PTHR37984:SF14">
    <property type="entry name" value="RIBONUCLEASE H"/>
    <property type="match status" value="1"/>
</dbReference>
<evidence type="ECO:0000313" key="3">
    <source>
        <dbReference type="RefSeq" id="XP_022290291.1"/>
    </source>
</evidence>
<name>A0A8B8AFZ6_CRAVI</name>
<dbReference type="Pfam" id="PF17919">
    <property type="entry name" value="RT_RNaseH_2"/>
    <property type="match status" value="1"/>
</dbReference>
<protein>
    <submittedName>
        <fullName evidence="3">Uncharacterized protein K02A2.6-like</fullName>
    </submittedName>
</protein>
<dbReference type="Gene3D" id="3.10.10.10">
    <property type="entry name" value="HIV Type 1 Reverse Transcriptase, subunit A, domain 1"/>
    <property type="match status" value="1"/>
</dbReference>
<dbReference type="Gene3D" id="3.30.70.270">
    <property type="match status" value="2"/>
</dbReference>
<dbReference type="PANTHER" id="PTHR37984">
    <property type="entry name" value="PROTEIN CBG26694"/>
    <property type="match status" value="1"/>
</dbReference>
<evidence type="ECO:0000313" key="2">
    <source>
        <dbReference type="Proteomes" id="UP000694844"/>
    </source>
</evidence>
<dbReference type="InterPro" id="IPR021109">
    <property type="entry name" value="Peptidase_aspartic_dom_sf"/>
</dbReference>
<reference evidence="3" key="1">
    <citation type="submission" date="2025-08" db="UniProtKB">
        <authorList>
            <consortium name="RefSeq"/>
        </authorList>
    </citation>
    <scope>IDENTIFICATION</scope>
    <source>
        <tissue evidence="3">Whole sample</tissue>
    </source>
</reference>
<dbReference type="GeneID" id="111101930"/>
<dbReference type="Gene3D" id="2.40.70.10">
    <property type="entry name" value="Acid Proteases"/>
    <property type="match status" value="1"/>
</dbReference>
<dbReference type="SUPFAM" id="SSF56672">
    <property type="entry name" value="DNA/RNA polymerases"/>
    <property type="match status" value="1"/>
</dbReference>
<gene>
    <name evidence="3" type="primary">LOC111101930</name>
</gene>
<dbReference type="InterPro" id="IPR043128">
    <property type="entry name" value="Rev_trsase/Diguanyl_cyclase"/>
</dbReference>
<dbReference type="Pfam" id="PF00078">
    <property type="entry name" value="RVT_1"/>
    <property type="match status" value="1"/>
</dbReference>
<proteinExistence type="predicted"/>
<feature type="domain" description="Reverse transcriptase" evidence="1">
    <location>
        <begin position="163"/>
        <end position="341"/>
    </location>
</feature>
<dbReference type="OrthoDB" id="6220944at2759"/>
<accession>A0A8B8AFZ6</accession>
<dbReference type="SUPFAM" id="SSF50630">
    <property type="entry name" value="Acid proteases"/>
    <property type="match status" value="1"/>
</dbReference>
<dbReference type="InterPro" id="IPR050951">
    <property type="entry name" value="Retrovirus_Pol_polyprotein"/>
</dbReference>
<evidence type="ECO:0000259" key="1">
    <source>
        <dbReference type="PROSITE" id="PS50878"/>
    </source>
</evidence>
<dbReference type="InterPro" id="IPR000477">
    <property type="entry name" value="RT_dom"/>
</dbReference>
<dbReference type="PROSITE" id="PS50878">
    <property type="entry name" value="RT_POL"/>
    <property type="match status" value="1"/>
</dbReference>
<dbReference type="RefSeq" id="XP_022290291.1">
    <property type="nucleotide sequence ID" value="XM_022434583.1"/>
</dbReference>
<dbReference type="KEGG" id="cvn:111101930"/>
<dbReference type="Proteomes" id="UP000694844">
    <property type="component" value="Chromosome 6"/>
</dbReference>
<dbReference type="CDD" id="cd01647">
    <property type="entry name" value="RT_LTR"/>
    <property type="match status" value="1"/>
</dbReference>
<organism evidence="2 3">
    <name type="scientific">Crassostrea virginica</name>
    <name type="common">Eastern oyster</name>
    <dbReference type="NCBI Taxonomy" id="6565"/>
    <lineage>
        <taxon>Eukaryota</taxon>
        <taxon>Metazoa</taxon>
        <taxon>Spiralia</taxon>
        <taxon>Lophotrochozoa</taxon>
        <taxon>Mollusca</taxon>
        <taxon>Bivalvia</taxon>
        <taxon>Autobranchia</taxon>
        <taxon>Pteriomorphia</taxon>
        <taxon>Ostreida</taxon>
        <taxon>Ostreoidea</taxon>
        <taxon>Ostreidae</taxon>
        <taxon>Crassostrea</taxon>
    </lineage>
</organism>
<sequence length="475" mass="54104">MELDTGSAVSVISQEKFHEIFGKRPLKPCKIKLRTYSGEKLKPLGVMDVTVEHNGQSALCQLYVVEKGTTNLFGRSWLKEIKIDWQNIKNIMHVSTVKTDGKMKVQSILRKYSTVFNDGIGKVEGIKATLHMRNDAKPMFCKARPVPYALKPKVEEEIENLENMGILQKVETSGWATPIVAVPKKNGKVRICGDFKVTINPQLNVDQYPLPKIEDIFASLSGGQHFSKIDLRQAYLHMEMAEESKQFLTINTHKGLYRYNRLLYGVASAPSIWQRTMDQILQGIPGVQCILDDMIVTGHSESEHLKNLENVLRRLQKFGLRANLEKCEFFKDSVQYCGHEVTKEGIWKTKDKIDAVLKTPAPENVTQLRSFLGLVNYYNRFLPNLASELKPLHKLLEKGQKWIWTEIQQTAFAKAKNLITSDTVLTHYDPNKELFLACDASPYGIGAVLSHRFDDDTERPIAYISKSLTHREMLH</sequence>
<dbReference type="InterPro" id="IPR041577">
    <property type="entry name" value="RT_RNaseH_2"/>
</dbReference>
<dbReference type="FunFam" id="3.30.70.270:FF:000026">
    <property type="entry name" value="Transposon Ty3-G Gag-Pol polyprotein"/>
    <property type="match status" value="1"/>
</dbReference>
<dbReference type="AlphaFoldDB" id="A0A8B8AFZ6"/>
<dbReference type="InterPro" id="IPR043502">
    <property type="entry name" value="DNA/RNA_pol_sf"/>
</dbReference>